<keyword evidence="3" id="KW-1185">Reference proteome</keyword>
<dbReference type="InterPro" id="IPR015424">
    <property type="entry name" value="PyrdxlP-dep_Trfase"/>
</dbReference>
<gene>
    <name evidence="2" type="ORF">INT43_005523</name>
</gene>
<accession>A0A8H7UEA8</accession>
<protein>
    <recommendedName>
        <fullName evidence="1">Aminotransferase class I/classII large domain-containing protein</fullName>
    </recommendedName>
</protein>
<dbReference type="AlphaFoldDB" id="A0A8H7UEA8"/>
<dbReference type="OrthoDB" id="2108at2759"/>
<evidence type="ECO:0000313" key="3">
    <source>
        <dbReference type="Proteomes" id="UP000654370"/>
    </source>
</evidence>
<dbReference type="PANTHER" id="PTHR43799:SF1">
    <property type="entry name" value="ASPARTATE AMINOTRANSFERASE"/>
    <property type="match status" value="1"/>
</dbReference>
<dbReference type="Pfam" id="PF00155">
    <property type="entry name" value="Aminotran_1_2"/>
    <property type="match status" value="1"/>
</dbReference>
<dbReference type="InterPro" id="IPR015421">
    <property type="entry name" value="PyrdxlP-dep_Trfase_major"/>
</dbReference>
<dbReference type="Gene3D" id="3.40.640.10">
    <property type="entry name" value="Type I PLP-dependent aspartate aminotransferase-like (Major domain)"/>
    <property type="match status" value="1"/>
</dbReference>
<evidence type="ECO:0000313" key="2">
    <source>
        <dbReference type="EMBL" id="KAG2176289.1"/>
    </source>
</evidence>
<dbReference type="InterPro" id="IPR015422">
    <property type="entry name" value="PyrdxlP-dep_Trfase_small"/>
</dbReference>
<name>A0A8H7UEA8_MORIS</name>
<dbReference type="InterPro" id="IPR004839">
    <property type="entry name" value="Aminotransferase_I/II_large"/>
</dbReference>
<proteinExistence type="predicted"/>
<dbReference type="GO" id="GO:0030170">
    <property type="term" value="F:pyridoxal phosphate binding"/>
    <property type="evidence" value="ECO:0007669"/>
    <property type="project" value="InterPro"/>
</dbReference>
<dbReference type="CDD" id="cd00609">
    <property type="entry name" value="AAT_like"/>
    <property type="match status" value="1"/>
</dbReference>
<dbReference type="Gene3D" id="3.90.1150.10">
    <property type="entry name" value="Aspartate Aminotransferase, domain 1"/>
    <property type="match status" value="1"/>
</dbReference>
<dbReference type="SUPFAM" id="SSF53383">
    <property type="entry name" value="PLP-dependent transferases"/>
    <property type="match status" value="1"/>
</dbReference>
<comment type="caution">
    <text evidence="2">The sequence shown here is derived from an EMBL/GenBank/DDBJ whole genome shotgun (WGS) entry which is preliminary data.</text>
</comment>
<reference evidence="2" key="1">
    <citation type="submission" date="2020-12" db="EMBL/GenBank/DDBJ databases">
        <title>Metabolic potential, ecology and presence of endohyphal bacteria is reflected in genomic diversity of Mucoromycotina.</title>
        <authorList>
            <person name="Muszewska A."/>
            <person name="Okrasinska A."/>
            <person name="Steczkiewicz K."/>
            <person name="Drgas O."/>
            <person name="Orlowska M."/>
            <person name="Perlinska-Lenart U."/>
            <person name="Aleksandrzak-Piekarczyk T."/>
            <person name="Szatraj K."/>
            <person name="Zielenkiewicz U."/>
            <person name="Pilsyk S."/>
            <person name="Malc E."/>
            <person name="Mieczkowski P."/>
            <person name="Kruszewska J.S."/>
            <person name="Biernat P."/>
            <person name="Pawlowska J."/>
        </authorList>
    </citation>
    <scope>NUCLEOTIDE SEQUENCE</scope>
    <source>
        <strain evidence="2">WA0000067209</strain>
    </source>
</reference>
<dbReference type="PANTHER" id="PTHR43799">
    <property type="entry name" value="AMINOTRANSFERASE, PUTATIVE-RELATED"/>
    <property type="match status" value="1"/>
</dbReference>
<feature type="domain" description="Aminotransferase class I/classII large" evidence="1">
    <location>
        <begin position="35"/>
        <end position="385"/>
    </location>
</feature>
<evidence type="ECO:0000259" key="1">
    <source>
        <dbReference type="Pfam" id="PF00155"/>
    </source>
</evidence>
<dbReference type="Proteomes" id="UP000654370">
    <property type="component" value="Unassembled WGS sequence"/>
</dbReference>
<dbReference type="EMBL" id="JAEPQZ010000010">
    <property type="protein sequence ID" value="KAG2176289.1"/>
    <property type="molecule type" value="Genomic_DNA"/>
</dbReference>
<sequence length="390" mass="44342">MTWDTKTQTFHGGQEHRFIHNFVEDFSVTTNYLGTPKAALEAAKDSVSNGNYEEPFNAIILNQNVKKIVTCHHYPPADQEPAKSSLAEFLWPNDFQQFKDRLLLGNGASEVIDLVIRAAKSTIKSDSTLTWKSGPWDTQYKEYYRSAESANMRILDGNSKEVANVLCIVNPCNPTGDYMPLDEIKHWIEKNVHDGGFVIVDESMQPWHSANFRDDSLTQQAEFAADLYSRRNVSLYVLHSWTKIWSCTGLRLGSIICPTAEHCSELKRAQVPWSVNTPALAFLDSVVKDQQYMQETWDGTSQLRSYLIEQLSALPASKRENFEYKGKDFLSWVWIEMRSEQVATEAVRLAKEAGVPVRSGQPGYIRPTHVRVAVREKQYVDVLIAAWQAL</sequence>
<organism evidence="2 3">
    <name type="scientific">Mortierella isabellina</name>
    <name type="common">Filamentous fungus</name>
    <name type="synonym">Umbelopsis isabellina</name>
    <dbReference type="NCBI Taxonomy" id="91625"/>
    <lineage>
        <taxon>Eukaryota</taxon>
        <taxon>Fungi</taxon>
        <taxon>Fungi incertae sedis</taxon>
        <taxon>Mucoromycota</taxon>
        <taxon>Mucoromycotina</taxon>
        <taxon>Umbelopsidomycetes</taxon>
        <taxon>Umbelopsidales</taxon>
        <taxon>Umbelopsidaceae</taxon>
        <taxon>Umbelopsis</taxon>
    </lineage>
</organism>